<feature type="signal peptide" evidence="1">
    <location>
        <begin position="1"/>
        <end position="21"/>
    </location>
</feature>
<proteinExistence type="predicted"/>
<evidence type="ECO:0000256" key="1">
    <source>
        <dbReference type="SAM" id="SignalP"/>
    </source>
</evidence>
<dbReference type="RefSeq" id="WP_149301509.1">
    <property type="nucleotide sequence ID" value="NZ_VTWH01000005.1"/>
</dbReference>
<comment type="caution">
    <text evidence="2">The sequence shown here is derived from an EMBL/GenBank/DDBJ whole genome shotgun (WGS) entry which is preliminary data.</text>
</comment>
<dbReference type="AlphaFoldDB" id="A0A5B0DSK0"/>
<dbReference type="EMBL" id="VTWH01000005">
    <property type="protein sequence ID" value="KAA0968560.1"/>
    <property type="molecule type" value="Genomic_DNA"/>
</dbReference>
<keyword evidence="1" id="KW-0732">Signal</keyword>
<sequence>MIRRFGLVAALTFGLAGAATAQSSIYDYALQHPTEDAALTTPPSLGASVPQNVQLHQADDGNGVYGYFFYDGRPVIVDLGTRSIVRIG</sequence>
<dbReference type="Proteomes" id="UP000324738">
    <property type="component" value="Unassembled WGS sequence"/>
</dbReference>
<gene>
    <name evidence="2" type="ORF">FPY71_16890</name>
</gene>
<evidence type="ECO:0000313" key="3">
    <source>
        <dbReference type="Proteomes" id="UP000324738"/>
    </source>
</evidence>
<evidence type="ECO:0008006" key="4">
    <source>
        <dbReference type="Google" id="ProtNLM"/>
    </source>
</evidence>
<evidence type="ECO:0000313" key="2">
    <source>
        <dbReference type="EMBL" id="KAA0968560.1"/>
    </source>
</evidence>
<feature type="chain" id="PRO_5022884066" description="DUF1236 domain-containing protein" evidence="1">
    <location>
        <begin position="22"/>
        <end position="88"/>
    </location>
</feature>
<organism evidence="2 3">
    <name type="scientific">Aureimonas fodinaquatilis</name>
    <dbReference type="NCBI Taxonomy" id="2565783"/>
    <lineage>
        <taxon>Bacteria</taxon>
        <taxon>Pseudomonadati</taxon>
        <taxon>Pseudomonadota</taxon>
        <taxon>Alphaproteobacteria</taxon>
        <taxon>Hyphomicrobiales</taxon>
        <taxon>Aurantimonadaceae</taxon>
        <taxon>Aureimonas</taxon>
    </lineage>
</organism>
<reference evidence="2 3" key="1">
    <citation type="submission" date="2019-08" db="EMBL/GenBank/DDBJ databases">
        <title>Aureimonas fodiniaquatilis sp. nov., isolated from a coal mine wastewater.</title>
        <authorList>
            <person name="Kim W."/>
        </authorList>
    </citation>
    <scope>NUCLEOTIDE SEQUENCE [LARGE SCALE GENOMIC DNA]</scope>
    <source>
        <strain evidence="2 3">CAU 1482</strain>
    </source>
</reference>
<accession>A0A5B0DSK0</accession>
<keyword evidence="3" id="KW-1185">Reference proteome</keyword>
<dbReference type="OrthoDB" id="102964at2"/>
<protein>
    <recommendedName>
        <fullName evidence="4">DUF1236 domain-containing protein</fullName>
    </recommendedName>
</protein>
<name>A0A5B0DSK0_9HYPH</name>